<dbReference type="Gene3D" id="3.40.50.1170">
    <property type="entry name" value="L-asparaginase, N-terminal domain"/>
    <property type="match status" value="1"/>
</dbReference>
<evidence type="ECO:0000256" key="6">
    <source>
        <dbReference type="ARBA" id="ARBA00023157"/>
    </source>
</evidence>
<evidence type="ECO:0000256" key="8">
    <source>
        <dbReference type="PIRSR" id="PIRSR001220-2"/>
    </source>
</evidence>
<evidence type="ECO:0000256" key="1">
    <source>
        <dbReference type="ARBA" id="ARBA00004418"/>
    </source>
</evidence>
<feature type="active site" description="O-isoaspartyl threonine intermediate" evidence="7">
    <location>
        <position position="36"/>
    </location>
</feature>
<evidence type="ECO:0000256" key="3">
    <source>
        <dbReference type="ARBA" id="ARBA00022729"/>
    </source>
</evidence>
<dbReference type="KEGG" id="capn:CBG49_11970"/>
<dbReference type="InterPro" id="IPR037152">
    <property type="entry name" value="L-asparaginase_N_sf"/>
</dbReference>
<feature type="signal peptide" evidence="12">
    <location>
        <begin position="1"/>
        <end position="22"/>
    </location>
</feature>
<feature type="domain" description="L-asparaginase N-terminal" evidence="13">
    <location>
        <begin position="27"/>
        <end position="219"/>
    </location>
</feature>
<evidence type="ECO:0000259" key="14">
    <source>
        <dbReference type="Pfam" id="PF17763"/>
    </source>
</evidence>
<feature type="domain" description="Asparaginase/glutaminase C-terminal" evidence="14">
    <location>
        <begin position="239"/>
        <end position="349"/>
    </location>
</feature>
<dbReference type="Proteomes" id="UP000197007">
    <property type="component" value="Chromosome"/>
</dbReference>
<sequence length="352" mass="38744">MITLMKKIALSLLLMMTVAVFAQQKPKIRILATGGTIAGVSKSNTETNYKAGELGIYQLLDAVPEVKNVANISGEQIVKIGSQDMNDEVWLTLAKRINQLLNKEGYDGVVITHGTDTMEETAYFLNLTVHSKKPVVMVGAMRPATGMSADGPLNLYNAVVTAADKNAMGRGVMVCMNDIVLDAKDVIKTNTTAVETFQGANYGKLAYIHNGKVFFNRTPENKHTYQSVFNVDNLKELPKVGIVYSYSNVSELPMKAFIDAKFDGIVHAGVGNGNLYHTIFDLAVKAREQGIQFVRSSRVPTGATTLDAEVDDAKYQFVASQTLNPQKARVLLMLALTKTKDWKQIQKYFNEY</sequence>
<dbReference type="InterPro" id="IPR036152">
    <property type="entry name" value="Asp/glu_Ase-like_sf"/>
</dbReference>
<dbReference type="PANTHER" id="PTHR11707:SF28">
    <property type="entry name" value="60 KDA LYSOPHOSPHOLIPASE"/>
    <property type="match status" value="1"/>
</dbReference>
<protein>
    <submittedName>
        <fullName evidence="15">L-asparaginase 2</fullName>
    </submittedName>
</protein>
<dbReference type="PIRSF" id="PIRSF001220">
    <property type="entry name" value="L-ASNase_gatD"/>
    <property type="match status" value="1"/>
</dbReference>
<organism evidence="15 16">
    <name type="scientific">Capnocytophaga endodontalis</name>
    <dbReference type="NCBI Taxonomy" id="2708117"/>
    <lineage>
        <taxon>Bacteria</taxon>
        <taxon>Pseudomonadati</taxon>
        <taxon>Bacteroidota</taxon>
        <taxon>Flavobacteriia</taxon>
        <taxon>Flavobacteriales</taxon>
        <taxon>Flavobacteriaceae</taxon>
        <taxon>Capnocytophaga</taxon>
    </lineage>
</organism>
<evidence type="ECO:0000256" key="7">
    <source>
        <dbReference type="PIRSR" id="PIRSR001220-1"/>
    </source>
</evidence>
<dbReference type="InterPro" id="IPR020827">
    <property type="entry name" value="Asparaginase/glutaminase_AS1"/>
</dbReference>
<dbReference type="InterPro" id="IPR040919">
    <property type="entry name" value="Asparaginase_C"/>
</dbReference>
<dbReference type="GO" id="GO:0006528">
    <property type="term" value="P:asparagine metabolic process"/>
    <property type="evidence" value="ECO:0007669"/>
    <property type="project" value="InterPro"/>
</dbReference>
<evidence type="ECO:0000256" key="12">
    <source>
        <dbReference type="SAM" id="SignalP"/>
    </source>
</evidence>
<dbReference type="RefSeq" id="WP_088594643.1">
    <property type="nucleotide sequence ID" value="NZ_CP022022.1"/>
</dbReference>
<evidence type="ECO:0000256" key="5">
    <source>
        <dbReference type="ARBA" id="ARBA00022801"/>
    </source>
</evidence>
<dbReference type="InterPro" id="IPR004550">
    <property type="entry name" value="AsnASE_II"/>
</dbReference>
<reference evidence="16" key="1">
    <citation type="submission" date="2017-06" db="EMBL/GenBank/DDBJ databases">
        <title>Complete genome sequence of Capnocytophaga sp. KCOM 1579 (=ChDC OS43) isolated from a human refractory periapical abscess lesion.</title>
        <authorList>
            <person name="Kook J.-K."/>
            <person name="Park S.-N."/>
            <person name="Lim Y.K."/>
            <person name="Roh H."/>
        </authorList>
    </citation>
    <scope>NUCLEOTIDE SEQUENCE [LARGE SCALE GENOMIC DNA]</scope>
    <source>
        <strain evidence="16">ChDC OS43</strain>
    </source>
</reference>
<keyword evidence="16" id="KW-1185">Reference proteome</keyword>
<dbReference type="FunFam" id="3.40.50.40:FF:000002">
    <property type="entry name" value="L-asparaginase 2"/>
    <property type="match status" value="1"/>
</dbReference>
<dbReference type="CDD" id="cd08964">
    <property type="entry name" value="L-asparaginase_II"/>
    <property type="match status" value="1"/>
</dbReference>
<dbReference type="PANTHER" id="PTHR11707">
    <property type="entry name" value="L-ASPARAGINASE"/>
    <property type="match status" value="1"/>
</dbReference>
<comment type="similarity">
    <text evidence="2 11">Belongs to the asparaginase 1 family.</text>
</comment>
<name>A0A1Z4BR17_9FLAO</name>
<keyword evidence="3 12" id="KW-0732">Signal</keyword>
<feature type="binding site" evidence="8">
    <location>
        <position position="82"/>
    </location>
    <ligand>
        <name>substrate</name>
    </ligand>
</feature>
<dbReference type="InterPro" id="IPR027474">
    <property type="entry name" value="L-asparaginase_N"/>
</dbReference>
<dbReference type="PROSITE" id="PS51732">
    <property type="entry name" value="ASN_GLN_ASE_3"/>
    <property type="match status" value="1"/>
</dbReference>
<dbReference type="SMART" id="SM00870">
    <property type="entry name" value="Asparaginase"/>
    <property type="match status" value="1"/>
</dbReference>
<proteinExistence type="inferred from homology"/>
<evidence type="ECO:0000256" key="9">
    <source>
        <dbReference type="PROSITE-ProRule" id="PRU10099"/>
    </source>
</evidence>
<dbReference type="FunFam" id="3.40.50.1170:FF:000001">
    <property type="entry name" value="L-asparaginase 2"/>
    <property type="match status" value="1"/>
</dbReference>
<dbReference type="InterPro" id="IPR027475">
    <property type="entry name" value="Asparaginase/glutaminase_AS2"/>
</dbReference>
<dbReference type="Pfam" id="PF00710">
    <property type="entry name" value="Asparaginase"/>
    <property type="match status" value="1"/>
</dbReference>
<evidence type="ECO:0000313" key="15">
    <source>
        <dbReference type="EMBL" id="ASF43736.1"/>
    </source>
</evidence>
<dbReference type="GO" id="GO:0004067">
    <property type="term" value="F:asparaginase activity"/>
    <property type="evidence" value="ECO:0007669"/>
    <property type="project" value="UniProtKB-UniRule"/>
</dbReference>
<keyword evidence="4" id="KW-0574">Periplasm</keyword>
<dbReference type="InterPro" id="IPR006034">
    <property type="entry name" value="Asparaginase/glutaminase-like"/>
</dbReference>
<accession>A0A1Z4BR17</accession>
<dbReference type="Pfam" id="PF17763">
    <property type="entry name" value="Asparaginase_C"/>
    <property type="match status" value="1"/>
</dbReference>
<dbReference type="NCBIfam" id="NF008304">
    <property type="entry name" value="PRK11096.1"/>
    <property type="match status" value="1"/>
</dbReference>
<dbReference type="PROSITE" id="PS00917">
    <property type="entry name" value="ASN_GLN_ASE_2"/>
    <property type="match status" value="1"/>
</dbReference>
<dbReference type="EMBL" id="CP022022">
    <property type="protein sequence ID" value="ASF43736.1"/>
    <property type="molecule type" value="Genomic_DNA"/>
</dbReference>
<evidence type="ECO:0000256" key="2">
    <source>
        <dbReference type="ARBA" id="ARBA00010518"/>
    </source>
</evidence>
<evidence type="ECO:0000256" key="10">
    <source>
        <dbReference type="PROSITE-ProRule" id="PRU10100"/>
    </source>
</evidence>
<feature type="active site" evidence="10">
    <location>
        <position position="115"/>
    </location>
</feature>
<dbReference type="GO" id="GO:0042597">
    <property type="term" value="C:periplasmic space"/>
    <property type="evidence" value="ECO:0007669"/>
    <property type="project" value="UniProtKB-SubCell"/>
</dbReference>
<gene>
    <name evidence="15" type="ORF">CBG49_11970</name>
</gene>
<dbReference type="InterPro" id="IPR027473">
    <property type="entry name" value="L-asparaginase_C"/>
</dbReference>
<dbReference type="PRINTS" id="PR00139">
    <property type="entry name" value="ASNGLNASE"/>
</dbReference>
<evidence type="ECO:0000256" key="11">
    <source>
        <dbReference type="RuleBase" id="RU004456"/>
    </source>
</evidence>
<feature type="active site" evidence="9">
    <location>
        <position position="36"/>
    </location>
</feature>
<evidence type="ECO:0000259" key="13">
    <source>
        <dbReference type="Pfam" id="PF00710"/>
    </source>
</evidence>
<evidence type="ECO:0000256" key="4">
    <source>
        <dbReference type="ARBA" id="ARBA00022764"/>
    </source>
</evidence>
<dbReference type="PROSITE" id="PS00144">
    <property type="entry name" value="ASN_GLN_ASE_1"/>
    <property type="match status" value="1"/>
</dbReference>
<comment type="subcellular location">
    <subcellularLocation>
        <location evidence="1">Periplasm</location>
    </subcellularLocation>
</comment>
<keyword evidence="5" id="KW-0378">Hydrolase</keyword>
<dbReference type="SUPFAM" id="SSF53774">
    <property type="entry name" value="Glutaminase/Asparaginase"/>
    <property type="match status" value="1"/>
</dbReference>
<dbReference type="AlphaFoldDB" id="A0A1Z4BR17"/>
<evidence type="ECO:0000313" key="16">
    <source>
        <dbReference type="Proteomes" id="UP000197007"/>
    </source>
</evidence>
<keyword evidence="6" id="KW-1015">Disulfide bond</keyword>
<feature type="binding site" evidence="8">
    <location>
        <begin position="115"/>
        <end position="116"/>
    </location>
    <ligand>
        <name>substrate</name>
    </ligand>
</feature>
<dbReference type="Gene3D" id="3.40.50.40">
    <property type="match status" value="1"/>
</dbReference>
<dbReference type="NCBIfam" id="TIGR00520">
    <property type="entry name" value="asnASE_II"/>
    <property type="match status" value="1"/>
</dbReference>
<dbReference type="PIRSF" id="PIRSF500176">
    <property type="entry name" value="L_ASNase"/>
    <property type="match status" value="1"/>
</dbReference>
<feature type="chain" id="PRO_5013368973" evidence="12">
    <location>
        <begin position="23"/>
        <end position="352"/>
    </location>
</feature>